<evidence type="ECO:0000256" key="1">
    <source>
        <dbReference type="ARBA" id="ARBA00004651"/>
    </source>
</evidence>
<evidence type="ECO:0000313" key="11">
    <source>
        <dbReference type="Proteomes" id="UP000192934"/>
    </source>
</evidence>
<protein>
    <submittedName>
        <fullName evidence="10">MFS transporter, DHA2 family, multidrug resistance protein</fullName>
    </submittedName>
</protein>
<keyword evidence="6 8" id="KW-1133">Transmembrane helix</keyword>
<keyword evidence="4" id="KW-1003">Cell membrane</keyword>
<evidence type="ECO:0000259" key="9">
    <source>
        <dbReference type="PROSITE" id="PS50850"/>
    </source>
</evidence>
<dbReference type="InterPro" id="IPR020846">
    <property type="entry name" value="MFS_dom"/>
</dbReference>
<keyword evidence="7 8" id="KW-0472">Membrane</keyword>
<evidence type="ECO:0000313" key="10">
    <source>
        <dbReference type="EMBL" id="SMF69009.1"/>
    </source>
</evidence>
<dbReference type="InterPro" id="IPR004638">
    <property type="entry name" value="EmrB-like"/>
</dbReference>
<dbReference type="PROSITE" id="PS00216">
    <property type="entry name" value="SUGAR_TRANSPORT_1"/>
    <property type="match status" value="1"/>
</dbReference>
<dbReference type="CDD" id="cd17503">
    <property type="entry name" value="MFS_LmrB_MDR_like"/>
    <property type="match status" value="1"/>
</dbReference>
<dbReference type="STRING" id="941907.SAMN06295910_1672"/>
<feature type="domain" description="Major facilitator superfamily (MFS) profile" evidence="9">
    <location>
        <begin position="24"/>
        <end position="508"/>
    </location>
</feature>
<comment type="similarity">
    <text evidence="2">Belongs to the major facilitator superfamily. EmrB family.</text>
</comment>
<proteinExistence type="inferred from homology"/>
<evidence type="ECO:0000256" key="2">
    <source>
        <dbReference type="ARBA" id="ARBA00008537"/>
    </source>
</evidence>
<dbReference type="InterPro" id="IPR005829">
    <property type="entry name" value="Sugar_transporter_CS"/>
</dbReference>
<dbReference type="PANTHER" id="PTHR42718:SF9">
    <property type="entry name" value="MAJOR FACILITATOR SUPERFAMILY MULTIDRUG TRANSPORTER MFSC"/>
    <property type="match status" value="1"/>
</dbReference>
<dbReference type="PANTHER" id="PTHR42718">
    <property type="entry name" value="MAJOR FACILITATOR SUPERFAMILY MULTIDRUG TRANSPORTER MFSC"/>
    <property type="match status" value="1"/>
</dbReference>
<dbReference type="Pfam" id="PF07690">
    <property type="entry name" value="MFS_1"/>
    <property type="match status" value="1"/>
</dbReference>
<feature type="transmembrane region" description="Helical" evidence="8">
    <location>
        <begin position="239"/>
        <end position="257"/>
    </location>
</feature>
<feature type="transmembrane region" description="Helical" evidence="8">
    <location>
        <begin position="342"/>
        <end position="358"/>
    </location>
</feature>
<dbReference type="Gene3D" id="1.20.1720.10">
    <property type="entry name" value="Multidrug resistance protein D"/>
    <property type="match status" value="1"/>
</dbReference>
<dbReference type="EMBL" id="LT840185">
    <property type="protein sequence ID" value="SMF69009.1"/>
    <property type="molecule type" value="Genomic_DNA"/>
</dbReference>
<dbReference type="GO" id="GO:0005886">
    <property type="term" value="C:plasma membrane"/>
    <property type="evidence" value="ECO:0007669"/>
    <property type="project" value="UniProtKB-SubCell"/>
</dbReference>
<reference evidence="11" key="1">
    <citation type="submission" date="2017-04" db="EMBL/GenBank/DDBJ databases">
        <authorList>
            <person name="Varghese N."/>
            <person name="Submissions S."/>
        </authorList>
    </citation>
    <scope>NUCLEOTIDE SEQUENCE [LARGE SCALE GENOMIC DNA]</scope>
    <source>
        <strain evidence="11">Dd16</strain>
    </source>
</reference>
<comment type="subcellular location">
    <subcellularLocation>
        <location evidence="1">Cell membrane</location>
        <topology evidence="1">Multi-pass membrane protein</topology>
    </subcellularLocation>
</comment>
<dbReference type="Proteomes" id="UP000192934">
    <property type="component" value="Chromosome I"/>
</dbReference>
<feature type="transmembrane region" description="Helical" evidence="8">
    <location>
        <begin position="486"/>
        <end position="503"/>
    </location>
</feature>
<keyword evidence="11" id="KW-1185">Reference proteome</keyword>
<evidence type="ECO:0000256" key="6">
    <source>
        <dbReference type="ARBA" id="ARBA00022989"/>
    </source>
</evidence>
<keyword evidence="5 8" id="KW-0812">Transmembrane</keyword>
<evidence type="ECO:0000256" key="5">
    <source>
        <dbReference type="ARBA" id="ARBA00022692"/>
    </source>
</evidence>
<dbReference type="SUPFAM" id="SSF103473">
    <property type="entry name" value="MFS general substrate transporter"/>
    <property type="match status" value="1"/>
</dbReference>
<dbReference type="AlphaFoldDB" id="A0A1X7GGH7"/>
<feature type="transmembrane region" description="Helical" evidence="8">
    <location>
        <begin position="176"/>
        <end position="198"/>
    </location>
</feature>
<feature type="transmembrane region" description="Helical" evidence="8">
    <location>
        <begin position="115"/>
        <end position="137"/>
    </location>
</feature>
<feature type="transmembrane region" description="Helical" evidence="8">
    <location>
        <begin position="370"/>
        <end position="393"/>
    </location>
</feature>
<evidence type="ECO:0000256" key="7">
    <source>
        <dbReference type="ARBA" id="ARBA00023136"/>
    </source>
</evidence>
<dbReference type="GO" id="GO:0022857">
    <property type="term" value="F:transmembrane transporter activity"/>
    <property type="evidence" value="ECO:0007669"/>
    <property type="project" value="InterPro"/>
</dbReference>
<organism evidence="10 11">
    <name type="scientific">Allosphingosinicella indica</name>
    <dbReference type="NCBI Taxonomy" id="941907"/>
    <lineage>
        <taxon>Bacteria</taxon>
        <taxon>Pseudomonadati</taxon>
        <taxon>Pseudomonadota</taxon>
        <taxon>Alphaproteobacteria</taxon>
        <taxon>Sphingomonadales</taxon>
        <taxon>Sphingomonadaceae</taxon>
        <taxon>Allosphingosinicella</taxon>
    </lineage>
</organism>
<evidence type="ECO:0000256" key="4">
    <source>
        <dbReference type="ARBA" id="ARBA00022475"/>
    </source>
</evidence>
<evidence type="ECO:0000256" key="3">
    <source>
        <dbReference type="ARBA" id="ARBA00022448"/>
    </source>
</evidence>
<dbReference type="RefSeq" id="WP_244552299.1">
    <property type="nucleotide sequence ID" value="NZ_LT840185.1"/>
</dbReference>
<feature type="transmembrane region" description="Helical" evidence="8">
    <location>
        <begin position="310"/>
        <end position="330"/>
    </location>
</feature>
<feature type="transmembrane region" description="Helical" evidence="8">
    <location>
        <begin position="149"/>
        <end position="170"/>
    </location>
</feature>
<feature type="transmembrane region" description="Helical" evidence="8">
    <location>
        <begin position="59"/>
        <end position="82"/>
    </location>
</feature>
<dbReference type="Gene3D" id="1.20.1250.20">
    <property type="entry name" value="MFS general substrate transporter like domains"/>
    <property type="match status" value="1"/>
</dbReference>
<dbReference type="NCBIfam" id="TIGR00711">
    <property type="entry name" value="efflux_EmrB"/>
    <property type="match status" value="1"/>
</dbReference>
<dbReference type="InterPro" id="IPR036259">
    <property type="entry name" value="MFS_trans_sf"/>
</dbReference>
<gene>
    <name evidence="10" type="ORF">SAMN06295910_1672</name>
</gene>
<dbReference type="PROSITE" id="PS50850">
    <property type="entry name" value="MFS"/>
    <property type="match status" value="1"/>
</dbReference>
<dbReference type="InterPro" id="IPR011701">
    <property type="entry name" value="MFS"/>
</dbReference>
<feature type="transmembrane region" description="Helical" evidence="8">
    <location>
        <begin position="414"/>
        <end position="433"/>
    </location>
</feature>
<feature type="transmembrane region" description="Helical" evidence="8">
    <location>
        <begin position="89"/>
        <end position="109"/>
    </location>
</feature>
<sequence>MASAALPNPGTAASHIGGFERGMITVAVMLGTLMQVLDTTIANVALPHMQTSLGATPESITWVLTSYIVASAIAIPITGWLSERVGRKGLFLFAVIGFTVTSLLCAIAQNMPEMVIFRAAQGISGAFLVPLAQSVMLDINPPERHAKAMAMFGGGIMIGPILGPVLGGWLTDSFNWRWVFLVNLPVGVIATVMALRYLPETGTMKRRFDLFGFALLALAVGALQLMLDRGETAGWFDSTEIWIEGGIAVAAAWMFGVHMMTAKRPIFEPHMFADRNLATALFFMAVTGVLLLAGLALLPPLLQRLFGYSVLQSGFLTAPRGVGTLISMVLAGKLLDRIDARVLIFAGISLMGISLWQMSGFTLDMDSRPIIVSGVVQGLGLGLIFVPLNTLAFGTLAPHYRTTAASLLNLSRNLGGSIGISMVTMLLARNIQISHADLSQHMTEATIPPVDPGIAARFSNISDAGLAMIDAEINRQAAMIAYIDDFHVMMLVTFAVLPLVFLLRKAKPHAGPPVMAD</sequence>
<feature type="transmembrane region" description="Helical" evidence="8">
    <location>
        <begin position="210"/>
        <end position="227"/>
    </location>
</feature>
<name>A0A1X7GGH7_9SPHN</name>
<keyword evidence="3" id="KW-0813">Transport</keyword>
<feature type="transmembrane region" description="Helical" evidence="8">
    <location>
        <begin position="277"/>
        <end position="298"/>
    </location>
</feature>
<evidence type="ECO:0000256" key="8">
    <source>
        <dbReference type="SAM" id="Phobius"/>
    </source>
</evidence>
<accession>A0A1X7GGH7</accession>